<dbReference type="Pfam" id="PF26148">
    <property type="entry name" value="VPS18_RING_C"/>
    <property type="match status" value="1"/>
</dbReference>
<reference evidence="12 13" key="1">
    <citation type="journal article" date="2021" name="Nat. Commun.">
        <title>Genetic determinants of endophytism in the Arabidopsis root mycobiome.</title>
        <authorList>
            <person name="Mesny F."/>
            <person name="Miyauchi S."/>
            <person name="Thiergart T."/>
            <person name="Pickel B."/>
            <person name="Atanasova L."/>
            <person name="Karlsson M."/>
            <person name="Huettel B."/>
            <person name="Barry K.W."/>
            <person name="Haridas S."/>
            <person name="Chen C."/>
            <person name="Bauer D."/>
            <person name="Andreopoulos W."/>
            <person name="Pangilinan J."/>
            <person name="LaButti K."/>
            <person name="Riley R."/>
            <person name="Lipzen A."/>
            <person name="Clum A."/>
            <person name="Drula E."/>
            <person name="Henrissat B."/>
            <person name="Kohler A."/>
            <person name="Grigoriev I.V."/>
            <person name="Martin F.M."/>
            <person name="Hacquard S."/>
        </authorList>
    </citation>
    <scope>NUCLEOTIDE SEQUENCE [LARGE SCALE GENOMIC DNA]</scope>
    <source>
        <strain evidence="12 13">MPI-CAGE-CH-0241</strain>
    </source>
</reference>
<evidence type="ECO:0000256" key="2">
    <source>
        <dbReference type="ARBA" id="ARBA00022723"/>
    </source>
</evidence>
<dbReference type="SUPFAM" id="SSF50969">
    <property type="entry name" value="YVTN repeat-like/Quinoprotein amine dehydrogenase"/>
    <property type="match status" value="1"/>
</dbReference>
<keyword evidence="5" id="KW-0472">Membrane</keyword>
<organism evidence="12 13">
    <name type="scientific">Thelonectria olida</name>
    <dbReference type="NCBI Taxonomy" id="1576542"/>
    <lineage>
        <taxon>Eukaryota</taxon>
        <taxon>Fungi</taxon>
        <taxon>Dikarya</taxon>
        <taxon>Ascomycota</taxon>
        <taxon>Pezizomycotina</taxon>
        <taxon>Sordariomycetes</taxon>
        <taxon>Hypocreomycetidae</taxon>
        <taxon>Hypocreales</taxon>
        <taxon>Nectriaceae</taxon>
        <taxon>Thelonectria</taxon>
    </lineage>
</organism>
<name>A0A9P8W5K2_9HYPO</name>
<evidence type="ECO:0000259" key="10">
    <source>
        <dbReference type="Pfam" id="PF05131"/>
    </source>
</evidence>
<feature type="repeat" description="CHCR" evidence="7">
    <location>
        <begin position="625"/>
        <end position="787"/>
    </location>
</feature>
<sequence>MALDLHDGFVAAATNGVQNLDLEEPIFSVEHVQLQFSIAADFVAGQVANNVIILALSNGRILRIDLDRPEDIDDIDLPKKPSEVGIIRRMFLDPTASHLIICTALGENYYLHTQSKQPRPLGRLRGVSIESVAWNPSLPTATTREILIGASDGNIYEAFIETSKEFYKKEVKHLKNLHKLPDGPITGLWVDNLQGKADMRRVVIGTQSRLFHLTGKIGTGQDGTGSVYTRLFESEQPVVHELSRTSPGAQSALAVSPDPPESNPYDDDIPDRAYAWLTSHGVFHGRLFNSPIDSNLGSKVFSESRMLPRAQIVSSDSSERRKPTSEMIDTILLTQWHIVHLVGSRVITTNRLTGKIVSEHDIISPGQKALGFSVDLQKNTFWLFTSQEIHEIVVRDEDRNIWEIMMKMQQFEPALQHARTHAQKETVAAAYGDYLAGKGHWLEAATIYGRSNKPFEDIALSIIDNQQPDALRKFLLTKLANTKKTAVMQRMMVAGWLIDVFMAKLNSLDDTIITAAELSDNLDSTESRRLLESVRKEYGEFIDKYKRDLDRKMVYDVISSHGREGELLYFANAIGDYNYVLSYWVQRERWNNVLDVLKKQTDPEVFYRYSSVLMTHVAADLVEILMRHADLKPRNLIPALLEYNRTFTGGPSGHCQNQALRYLNYAVYQLNSKDAAVHNTLVSIYASHASKDESGLLSYLQAQGDEPRYDPDFALRLCIQHHRTLSCVHIYTSMGQYLQAVDLALSHNEVELAAVIADRPMSNPQLRKRLWLAVARKVISQSNGIKTAIEFLKRCDLLKIEDLIPFFPDFVVIDDFKEEICAALEDYSRNIDGLKKEMDESSQTATNIKIDIAALDHRYAIVEPGEKCYTCGLPLLSRQFFVFPCQHSFHSDCLGRKVLEQAGVGKSSRIRDLQVQIHKGLVSGTQREAVVAELDALVASAW</sequence>
<evidence type="ECO:0000256" key="6">
    <source>
        <dbReference type="ARBA" id="ARBA00029433"/>
    </source>
</evidence>
<feature type="coiled-coil region" evidence="8">
    <location>
        <begin position="817"/>
        <end position="844"/>
    </location>
</feature>
<evidence type="ECO:0000256" key="3">
    <source>
        <dbReference type="ARBA" id="ARBA00022771"/>
    </source>
</evidence>
<feature type="domain" description="Pep3/Vps18 RING C-terminal" evidence="11">
    <location>
        <begin position="862"/>
        <end position="941"/>
    </location>
</feature>
<keyword evidence="2" id="KW-0479">Metal-binding</keyword>
<protein>
    <submittedName>
        <fullName evidence="12">Pep3/Vps18/deep orange family-domain-containing protein</fullName>
    </submittedName>
</protein>
<evidence type="ECO:0000256" key="8">
    <source>
        <dbReference type="SAM" id="Coils"/>
    </source>
</evidence>
<feature type="domain" description="Pep3/Vps18 beta-propeller" evidence="10">
    <location>
        <begin position="25"/>
        <end position="394"/>
    </location>
</feature>
<dbReference type="PROSITE" id="PS50236">
    <property type="entry name" value="CHCR"/>
    <property type="match status" value="1"/>
</dbReference>
<accession>A0A9P8W5K2</accession>
<dbReference type="InterPro" id="IPR007810">
    <property type="entry name" value="Pep3/Vps18_beta-prop"/>
</dbReference>
<dbReference type="GO" id="GO:0007032">
    <property type="term" value="P:endosome organization"/>
    <property type="evidence" value="ECO:0007669"/>
    <property type="project" value="TreeGrafter"/>
</dbReference>
<dbReference type="OrthoDB" id="1845386at2759"/>
<gene>
    <name evidence="12" type="ORF">B0T10DRAFT_459062</name>
</gene>
<dbReference type="InterPro" id="IPR058919">
    <property type="entry name" value="Pep3/Vps18_RING_C"/>
</dbReference>
<keyword evidence="3" id="KW-0863">Zinc-finger</keyword>
<dbReference type="PANTHER" id="PTHR23323:SF26">
    <property type="entry name" value="VACUOLAR PROTEIN SORTING-ASSOCIATED PROTEIN 18 HOMOLOG"/>
    <property type="match status" value="1"/>
</dbReference>
<evidence type="ECO:0000256" key="9">
    <source>
        <dbReference type="SAM" id="MobiDB-lite"/>
    </source>
</evidence>
<dbReference type="GO" id="GO:0006904">
    <property type="term" value="P:vesicle docking involved in exocytosis"/>
    <property type="evidence" value="ECO:0007669"/>
    <property type="project" value="TreeGrafter"/>
</dbReference>
<dbReference type="Pfam" id="PF05131">
    <property type="entry name" value="Pep3_Vps18"/>
    <property type="match status" value="1"/>
</dbReference>
<dbReference type="GO" id="GO:0048284">
    <property type="term" value="P:organelle fusion"/>
    <property type="evidence" value="ECO:0007669"/>
    <property type="project" value="TreeGrafter"/>
</dbReference>
<evidence type="ECO:0000259" key="11">
    <source>
        <dbReference type="Pfam" id="PF26148"/>
    </source>
</evidence>
<evidence type="ECO:0000256" key="1">
    <source>
        <dbReference type="ARBA" id="ARBA00010454"/>
    </source>
</evidence>
<dbReference type="InterPro" id="IPR011044">
    <property type="entry name" value="Quino_amine_DH_bsu"/>
</dbReference>
<dbReference type="GO" id="GO:0030674">
    <property type="term" value="F:protein-macromolecule adaptor activity"/>
    <property type="evidence" value="ECO:0007669"/>
    <property type="project" value="TreeGrafter"/>
</dbReference>
<comment type="subcellular location">
    <subcellularLocation>
        <location evidence="6">Endomembrane system</location>
        <topology evidence="6">Peripheral membrane protein</topology>
        <orientation evidence="6">Cytoplasmic side</orientation>
    </subcellularLocation>
</comment>
<dbReference type="GO" id="GO:0008270">
    <property type="term" value="F:zinc ion binding"/>
    <property type="evidence" value="ECO:0007669"/>
    <property type="project" value="UniProtKB-KW"/>
</dbReference>
<dbReference type="CDD" id="cd16462">
    <property type="entry name" value="RING-H2_Pep3p-like"/>
    <property type="match status" value="1"/>
</dbReference>
<dbReference type="GO" id="GO:0006886">
    <property type="term" value="P:intracellular protein transport"/>
    <property type="evidence" value="ECO:0007669"/>
    <property type="project" value="UniProtKB-UniRule"/>
</dbReference>
<keyword evidence="13" id="KW-1185">Reference proteome</keyword>
<dbReference type="InterPro" id="IPR000547">
    <property type="entry name" value="Clathrin_H-chain/VPS_repeat"/>
</dbReference>
<dbReference type="AlphaFoldDB" id="A0A9P8W5K2"/>
<dbReference type="GO" id="GO:0005768">
    <property type="term" value="C:endosome"/>
    <property type="evidence" value="ECO:0007669"/>
    <property type="project" value="TreeGrafter"/>
</dbReference>
<keyword evidence="8" id="KW-0175">Coiled coil</keyword>
<evidence type="ECO:0000313" key="13">
    <source>
        <dbReference type="Proteomes" id="UP000777438"/>
    </source>
</evidence>
<dbReference type="PANTHER" id="PTHR23323">
    <property type="entry name" value="VACUOLAR PROTEIN SORTING-ASSOCIATED PROTEIN"/>
    <property type="match status" value="1"/>
</dbReference>
<comment type="similarity">
    <text evidence="1">Belongs to the VPS18 family.</text>
</comment>
<feature type="region of interest" description="Disordered" evidence="9">
    <location>
        <begin position="242"/>
        <end position="263"/>
    </location>
</feature>
<evidence type="ECO:0000256" key="5">
    <source>
        <dbReference type="ARBA" id="ARBA00023136"/>
    </source>
</evidence>
<keyword evidence="4" id="KW-0862">Zinc</keyword>
<dbReference type="EMBL" id="JAGPYM010000009">
    <property type="protein sequence ID" value="KAH6890404.1"/>
    <property type="molecule type" value="Genomic_DNA"/>
</dbReference>
<evidence type="ECO:0000256" key="4">
    <source>
        <dbReference type="ARBA" id="ARBA00022833"/>
    </source>
</evidence>
<dbReference type="GO" id="GO:0030897">
    <property type="term" value="C:HOPS complex"/>
    <property type="evidence" value="ECO:0007669"/>
    <property type="project" value="TreeGrafter"/>
</dbReference>
<proteinExistence type="inferred from homology"/>
<evidence type="ECO:0000256" key="7">
    <source>
        <dbReference type="PROSITE-ProRule" id="PRU01006"/>
    </source>
</evidence>
<dbReference type="GO" id="GO:0007033">
    <property type="term" value="P:vacuole organization"/>
    <property type="evidence" value="ECO:0007669"/>
    <property type="project" value="TreeGrafter"/>
</dbReference>
<evidence type="ECO:0000313" key="12">
    <source>
        <dbReference type="EMBL" id="KAH6890404.1"/>
    </source>
</evidence>
<dbReference type="Proteomes" id="UP000777438">
    <property type="component" value="Unassembled WGS sequence"/>
</dbReference>
<comment type="caution">
    <text evidence="12">The sequence shown here is derived from an EMBL/GenBank/DDBJ whole genome shotgun (WGS) entry which is preliminary data.</text>
</comment>